<accession>A0AAD0KPW5</accession>
<protein>
    <submittedName>
        <fullName evidence="1">Uncharacterized protein</fullName>
    </submittedName>
</protein>
<name>A0AAD0KPW5_9BACL</name>
<evidence type="ECO:0000313" key="2">
    <source>
        <dbReference type="Proteomes" id="UP000249163"/>
    </source>
</evidence>
<reference evidence="1 2" key="1">
    <citation type="submission" date="2017-06" db="EMBL/GenBank/DDBJ databases">
        <title>Complete genome sequence of Paenibacillus odorifer CBA7130.</title>
        <authorList>
            <person name="Nam Y.-D."/>
            <person name="Kang J."/>
            <person name="Chung W.-H."/>
        </authorList>
    </citation>
    <scope>NUCLEOTIDE SEQUENCE [LARGE SCALE GENOMIC DNA]</scope>
    <source>
        <strain evidence="1 2">CBA7130</strain>
    </source>
</reference>
<dbReference type="EMBL" id="CP021965">
    <property type="protein sequence ID" value="AWV35087.1"/>
    <property type="molecule type" value="Genomic_DNA"/>
</dbReference>
<gene>
    <name evidence="1" type="ORF">CD191_21980</name>
</gene>
<evidence type="ECO:0000313" key="1">
    <source>
        <dbReference type="EMBL" id="AWV35087.1"/>
    </source>
</evidence>
<organism evidence="1 2">
    <name type="scientific">Paenibacillus odorifer</name>
    <dbReference type="NCBI Taxonomy" id="189426"/>
    <lineage>
        <taxon>Bacteria</taxon>
        <taxon>Bacillati</taxon>
        <taxon>Bacillota</taxon>
        <taxon>Bacilli</taxon>
        <taxon>Bacillales</taxon>
        <taxon>Paenibacillaceae</taxon>
        <taxon>Paenibacillus</taxon>
    </lineage>
</organism>
<proteinExistence type="predicted"/>
<sequence>MPFLQIDYCNFYNAEYNTGYTQNKESVKMSVDDYLDLLNYAKAINDGQWQADIIDRLNKLSKASHAETTEQSVKELWSQFDDVNAILMDLFNKLRESADPVEQYRWKEKIWELKQERINLSKKIQSRYIRI</sequence>
<dbReference type="Proteomes" id="UP000249163">
    <property type="component" value="Chromosome"/>
</dbReference>
<dbReference type="AlphaFoldDB" id="A0AAD0KPW5"/>